<dbReference type="eggNOG" id="ENOG502RYXQ">
    <property type="taxonomic scope" value="Eukaryota"/>
</dbReference>
<dbReference type="Pfam" id="PF00595">
    <property type="entry name" value="PDZ"/>
    <property type="match status" value="1"/>
</dbReference>
<feature type="region of interest" description="Disordered" evidence="1">
    <location>
        <begin position="112"/>
        <end position="250"/>
    </location>
</feature>
<dbReference type="InterPro" id="IPR009060">
    <property type="entry name" value="UBA-like_sf"/>
</dbReference>
<gene>
    <name evidence="3" type="ORF">SDRG_12856</name>
</gene>
<protein>
    <recommendedName>
        <fullName evidence="2">PDZ domain-containing protein</fullName>
    </recommendedName>
</protein>
<dbReference type="Proteomes" id="UP000030762">
    <property type="component" value="Unassembled WGS sequence"/>
</dbReference>
<dbReference type="AlphaFoldDB" id="T0RB43"/>
<evidence type="ECO:0000256" key="1">
    <source>
        <dbReference type="SAM" id="MobiDB-lite"/>
    </source>
</evidence>
<dbReference type="GeneID" id="19953583"/>
<feature type="domain" description="PDZ" evidence="2">
    <location>
        <begin position="6"/>
        <end position="89"/>
    </location>
</feature>
<dbReference type="VEuPathDB" id="FungiDB:SDRG_12856"/>
<dbReference type="EMBL" id="JH767184">
    <property type="protein sequence ID" value="EQC29393.1"/>
    <property type="molecule type" value="Genomic_DNA"/>
</dbReference>
<name>T0RB43_SAPDV</name>
<dbReference type="InterPro" id="IPR001478">
    <property type="entry name" value="PDZ"/>
</dbReference>
<feature type="compositionally biased region" description="Polar residues" evidence="1">
    <location>
        <begin position="134"/>
        <end position="151"/>
    </location>
</feature>
<evidence type="ECO:0000313" key="4">
    <source>
        <dbReference type="Proteomes" id="UP000030762"/>
    </source>
</evidence>
<dbReference type="PROSITE" id="PS50106">
    <property type="entry name" value="PDZ"/>
    <property type="match status" value="1"/>
</dbReference>
<dbReference type="InParanoid" id="T0RB43"/>
<evidence type="ECO:0000259" key="2">
    <source>
        <dbReference type="PROSITE" id="PS50106"/>
    </source>
</evidence>
<organism evidence="3 4">
    <name type="scientific">Saprolegnia diclina (strain VS20)</name>
    <dbReference type="NCBI Taxonomy" id="1156394"/>
    <lineage>
        <taxon>Eukaryota</taxon>
        <taxon>Sar</taxon>
        <taxon>Stramenopiles</taxon>
        <taxon>Oomycota</taxon>
        <taxon>Saprolegniomycetes</taxon>
        <taxon>Saprolegniales</taxon>
        <taxon>Saprolegniaceae</taxon>
        <taxon>Saprolegnia</taxon>
    </lineage>
</organism>
<evidence type="ECO:0000313" key="3">
    <source>
        <dbReference type="EMBL" id="EQC29393.1"/>
    </source>
</evidence>
<dbReference type="Gene3D" id="2.30.42.10">
    <property type="match status" value="1"/>
</dbReference>
<dbReference type="InterPro" id="IPR036034">
    <property type="entry name" value="PDZ_sf"/>
</dbReference>
<dbReference type="RefSeq" id="XP_008617160.1">
    <property type="nucleotide sequence ID" value="XM_008618938.1"/>
</dbReference>
<dbReference type="SUPFAM" id="SSF50156">
    <property type="entry name" value="PDZ domain-like"/>
    <property type="match status" value="1"/>
</dbReference>
<reference evidence="3 4" key="1">
    <citation type="submission" date="2012-04" db="EMBL/GenBank/DDBJ databases">
        <title>The Genome Sequence of Saprolegnia declina VS20.</title>
        <authorList>
            <consortium name="The Broad Institute Genome Sequencing Platform"/>
            <person name="Russ C."/>
            <person name="Nusbaum C."/>
            <person name="Tyler B."/>
            <person name="van West P."/>
            <person name="Dieguez-Uribeondo J."/>
            <person name="de Bruijn I."/>
            <person name="Tripathy S."/>
            <person name="Jiang R."/>
            <person name="Young S.K."/>
            <person name="Zeng Q."/>
            <person name="Gargeya S."/>
            <person name="Fitzgerald M."/>
            <person name="Haas B."/>
            <person name="Abouelleil A."/>
            <person name="Alvarado L."/>
            <person name="Arachchi H.M."/>
            <person name="Berlin A."/>
            <person name="Chapman S.B."/>
            <person name="Goldberg J."/>
            <person name="Griggs A."/>
            <person name="Gujja S."/>
            <person name="Hansen M."/>
            <person name="Howarth C."/>
            <person name="Imamovic A."/>
            <person name="Larimer J."/>
            <person name="McCowen C."/>
            <person name="Montmayeur A."/>
            <person name="Murphy C."/>
            <person name="Neiman D."/>
            <person name="Pearson M."/>
            <person name="Priest M."/>
            <person name="Roberts A."/>
            <person name="Saif S."/>
            <person name="Shea T."/>
            <person name="Sisk P."/>
            <person name="Sykes S."/>
            <person name="Wortman J."/>
            <person name="Nusbaum C."/>
            <person name="Birren B."/>
        </authorList>
    </citation>
    <scope>NUCLEOTIDE SEQUENCE [LARGE SCALE GENOMIC DNA]</scope>
    <source>
        <strain evidence="3 4">VS20</strain>
    </source>
</reference>
<proteinExistence type="predicted"/>
<sequence>MTLLVKKVLERVPGERLGMTLISLNPNGPGSVFVSFVHPSTAAARANVCPGWEILELNAKGVEALTVEKIGQYVAAEKGPITVIFNKAHSQGYEDWKKKSLQSIQSVSRKRAMSDALDEPPEVAVASSKKPTKASLTKTTQGPVTRSSPAKTTKKAMRSPEPKPTSKKHTPKPPAEPAAAPHATPEPKSKVKAKAKAVAATTPPPETTPSKRPATKVPRGQRQMSEFVVPMNAPPSPEPEEVTGTSRASRAENAKMNLVLQRLMGMGFKRDDAILSYEKTGSGTADQCMLWLVTYLEERKFLADLNKAQIASELQKRTDDSQLKEKAQEELRATTTLRSLFPESVVFATTSPLEAFQRFIDDDLTRVCAENQLRTLVAELLTLEGKAKKWFGRPAECYVAQLFETLTPILTAHAPRTCCCHATAALASCALVDSVATEIAALKRHLYAMPSNTGGIPEAFLKADESLRYTLDDDGFEVLDVAKSSDDDDA</sequence>
<accession>T0RB43</accession>
<keyword evidence="4" id="KW-1185">Reference proteome</keyword>
<dbReference type="SUPFAM" id="SSF46934">
    <property type="entry name" value="UBA-like"/>
    <property type="match status" value="1"/>
</dbReference>
<dbReference type="OrthoDB" id="68234at2759"/>
<dbReference type="OMA" id="GPITVIF"/>